<dbReference type="Pfam" id="PF09204">
    <property type="entry name" value="Colicin_immun"/>
    <property type="match status" value="1"/>
</dbReference>
<comment type="caution">
    <text evidence="2">The sequence shown here is derived from an EMBL/GenBank/DDBJ whole genome shotgun (WGS) entry which is preliminary data.</text>
</comment>
<organism evidence="2 3">
    <name type="scientific">Amycolatopsis pigmentata</name>
    <dbReference type="NCBI Taxonomy" id="450801"/>
    <lineage>
        <taxon>Bacteria</taxon>
        <taxon>Bacillati</taxon>
        <taxon>Actinomycetota</taxon>
        <taxon>Actinomycetes</taxon>
        <taxon>Pseudonocardiales</taxon>
        <taxon>Pseudonocardiaceae</taxon>
        <taxon>Amycolatopsis</taxon>
    </lineage>
</organism>
<feature type="domain" description="Colicin D immunity protein" evidence="1">
    <location>
        <begin position="11"/>
        <end position="92"/>
    </location>
</feature>
<evidence type="ECO:0000259" key="1">
    <source>
        <dbReference type="Pfam" id="PF09204"/>
    </source>
</evidence>
<accession>A0ABW5FIE6</accession>
<dbReference type="Proteomes" id="UP001597417">
    <property type="component" value="Unassembled WGS sequence"/>
</dbReference>
<evidence type="ECO:0000313" key="3">
    <source>
        <dbReference type="Proteomes" id="UP001597417"/>
    </source>
</evidence>
<protein>
    <submittedName>
        <fullName evidence="2">Colicin immunity domain-containing protein</fullName>
    </submittedName>
</protein>
<gene>
    <name evidence="2" type="ORF">ACFSXZ_00265</name>
</gene>
<dbReference type="RefSeq" id="WP_378259935.1">
    <property type="nucleotide sequence ID" value="NZ_JBHUKR010000001.1"/>
</dbReference>
<reference evidence="3" key="1">
    <citation type="journal article" date="2019" name="Int. J. Syst. Evol. Microbiol.">
        <title>The Global Catalogue of Microorganisms (GCM) 10K type strain sequencing project: providing services to taxonomists for standard genome sequencing and annotation.</title>
        <authorList>
            <consortium name="The Broad Institute Genomics Platform"/>
            <consortium name="The Broad Institute Genome Sequencing Center for Infectious Disease"/>
            <person name="Wu L."/>
            <person name="Ma J."/>
        </authorList>
    </citation>
    <scope>NUCLEOTIDE SEQUENCE [LARGE SCALE GENOMIC DNA]</scope>
    <source>
        <strain evidence="3">CGMCC 4.7645</strain>
    </source>
</reference>
<evidence type="ECO:0000313" key="2">
    <source>
        <dbReference type="EMBL" id="MFD2414763.1"/>
    </source>
</evidence>
<dbReference type="EMBL" id="JBHUKR010000001">
    <property type="protein sequence ID" value="MFD2414763.1"/>
    <property type="molecule type" value="Genomic_DNA"/>
</dbReference>
<name>A0ABW5FIE6_9PSEU</name>
<dbReference type="InterPro" id="IPR015287">
    <property type="entry name" value="Colicin_D_immunity_dom"/>
</dbReference>
<proteinExistence type="predicted"/>
<sequence>MSTGPVRSDLVDYVALIDRFVDREIDAEQFETEYLQLVKNDEVIHGEPAFGVIDELFFYVDEYFVFPDASDDDRSREQETLRVHAREAAAKLRSITK</sequence>
<keyword evidence="3" id="KW-1185">Reference proteome</keyword>